<evidence type="ECO:0000313" key="1">
    <source>
        <dbReference type="EMBL" id="WRP18820.1"/>
    </source>
</evidence>
<evidence type="ECO:0000313" key="2">
    <source>
        <dbReference type="Proteomes" id="UP001332192"/>
    </source>
</evidence>
<sequence length="59" mass="6546">MAEESWVYCDEFVVGDGGIELGWEPAPRGEYLFVFVLADVHQLATCPEFVAVEYFGAGE</sequence>
<dbReference type="Proteomes" id="UP001332192">
    <property type="component" value="Chromosome"/>
</dbReference>
<organism evidence="1 2">
    <name type="scientific">Carboxydichorda subterranea</name>
    <dbReference type="NCBI Taxonomy" id="3109565"/>
    <lineage>
        <taxon>Bacteria</taxon>
        <taxon>Bacillati</taxon>
        <taxon>Bacillota</taxon>
        <taxon>Limnochordia</taxon>
        <taxon>Limnochordales</taxon>
        <taxon>Geochordaceae</taxon>
        <taxon>Carboxydichorda</taxon>
    </lineage>
</organism>
<proteinExistence type="predicted"/>
<gene>
    <name evidence="1" type="ORF">U7230_07460</name>
</gene>
<reference evidence="1 2" key="1">
    <citation type="journal article" date="2024" name="Front. Microbiol.">
        <title>Novel thermophilic genera Geochorda gen. nov. and Carboxydochorda gen. nov. from the deep terrestrial subsurface reveal the ecophysiological diversity in the class Limnochordia.</title>
        <authorList>
            <person name="Karnachuk O.V."/>
            <person name="Lukina A.P."/>
            <person name="Avakyan M.R."/>
            <person name="Kadnikov V.V."/>
            <person name="Begmatov S."/>
            <person name="Beletsky A.V."/>
            <person name="Vlasova K.G."/>
            <person name="Novikov A.A."/>
            <person name="Shcherbakova V.A."/>
            <person name="Mardanov A.V."/>
            <person name="Ravin N.V."/>
        </authorList>
    </citation>
    <scope>NUCLEOTIDE SEQUENCE [LARGE SCALE GENOMIC DNA]</scope>
    <source>
        <strain evidence="1 2">L945</strain>
    </source>
</reference>
<dbReference type="EMBL" id="CP141615">
    <property type="protein sequence ID" value="WRP18820.1"/>
    <property type="molecule type" value="Genomic_DNA"/>
</dbReference>
<keyword evidence="2" id="KW-1185">Reference proteome</keyword>
<protein>
    <submittedName>
        <fullName evidence="1">Uncharacterized protein</fullName>
    </submittedName>
</protein>
<accession>A0ABZ1C152</accession>
<name>A0ABZ1C152_9FIRM</name>
<dbReference type="RefSeq" id="WP_324718091.1">
    <property type="nucleotide sequence ID" value="NZ_CP141615.1"/>
</dbReference>